<reference evidence="1" key="1">
    <citation type="submission" date="2009-10" db="EMBL/GenBank/DDBJ databases">
        <title>Diversity of trophic interactions inside an arsenic-rich microbial ecosystem.</title>
        <authorList>
            <person name="Bertin P.N."/>
            <person name="Heinrich-Salmeron A."/>
            <person name="Pelletier E."/>
            <person name="Goulhen-Chollet F."/>
            <person name="Arsene-Ploetze F."/>
            <person name="Gallien S."/>
            <person name="Calteau A."/>
            <person name="Vallenet D."/>
            <person name="Casiot C."/>
            <person name="Chane-Woon-Ming B."/>
            <person name="Giloteaux L."/>
            <person name="Barakat M."/>
            <person name="Bonnefoy V."/>
            <person name="Bruneel O."/>
            <person name="Chandler M."/>
            <person name="Cleiss J."/>
            <person name="Duran R."/>
            <person name="Elbaz-Poulichet F."/>
            <person name="Fonknechten N."/>
            <person name="Lauga B."/>
            <person name="Mornico D."/>
            <person name="Ortet P."/>
            <person name="Schaeffer C."/>
            <person name="Siguier P."/>
            <person name="Alexander Thil Smith A."/>
            <person name="Van Dorsselaer A."/>
            <person name="Weissenbach J."/>
            <person name="Medigue C."/>
            <person name="Le Paslier D."/>
        </authorList>
    </citation>
    <scope>NUCLEOTIDE SEQUENCE</scope>
</reference>
<proteinExistence type="predicted"/>
<comment type="caution">
    <text evidence="1">The sequence shown here is derived from an EMBL/GenBank/DDBJ whole genome shotgun (WGS) entry which is preliminary data.</text>
</comment>
<accession>E6Q901</accession>
<sequence>MPKNYLIGRFYVVSMHSANM</sequence>
<protein>
    <submittedName>
        <fullName evidence="1">Uncharacterized protein</fullName>
    </submittedName>
</protein>
<name>E6Q901_9ZZZZ</name>
<gene>
    <name evidence="1" type="ORF">CARN5_2905</name>
</gene>
<evidence type="ECO:0000313" key="1">
    <source>
        <dbReference type="EMBL" id="CBI03677.1"/>
    </source>
</evidence>
<organism evidence="1">
    <name type="scientific">mine drainage metagenome</name>
    <dbReference type="NCBI Taxonomy" id="410659"/>
    <lineage>
        <taxon>unclassified sequences</taxon>
        <taxon>metagenomes</taxon>
        <taxon>ecological metagenomes</taxon>
    </lineage>
</organism>
<dbReference type="AlphaFoldDB" id="E6Q901"/>
<dbReference type="EMBL" id="CABP01000022">
    <property type="protein sequence ID" value="CBI03677.1"/>
    <property type="molecule type" value="Genomic_DNA"/>
</dbReference>